<evidence type="ECO:0000256" key="6">
    <source>
        <dbReference type="ARBA" id="ARBA00022962"/>
    </source>
</evidence>
<feature type="region of interest" description="CPSase" evidence="8">
    <location>
        <begin position="1"/>
        <end position="198"/>
    </location>
</feature>
<comment type="subunit">
    <text evidence="8">Composed of two chains; the small (or glutamine) chain promotes the hydrolysis of glutamine to ammonia, which is used by the large (or ammonia) chain to synthesize carbamoyl phosphate. Tetramer of heterodimers (alpha,beta)4.</text>
</comment>
<gene>
    <name evidence="8 10" type="primary">carA</name>
    <name evidence="10" type="ORF">G7087_11755</name>
</gene>
<keyword evidence="8" id="KW-0055">Arginine biosynthesis</keyword>
<dbReference type="Pfam" id="PF00988">
    <property type="entry name" value="CPSase_sm_chain"/>
    <property type="match status" value="1"/>
</dbReference>
<dbReference type="Gene3D" id="3.40.50.880">
    <property type="match status" value="1"/>
</dbReference>
<dbReference type="PANTHER" id="PTHR43418:SF7">
    <property type="entry name" value="CARBAMOYL-PHOSPHATE SYNTHASE SMALL CHAIN"/>
    <property type="match status" value="1"/>
</dbReference>
<keyword evidence="8" id="KW-0665">Pyrimidine biosynthesis</keyword>
<dbReference type="GO" id="GO:0004088">
    <property type="term" value="F:carbamoyl-phosphate synthase (glutamine-hydrolyzing) activity"/>
    <property type="evidence" value="ECO:0007669"/>
    <property type="project" value="UniProtKB-EC"/>
</dbReference>
<dbReference type="NCBIfam" id="TIGR01368">
    <property type="entry name" value="CPSaseIIsmall"/>
    <property type="match status" value="1"/>
</dbReference>
<evidence type="ECO:0000256" key="8">
    <source>
        <dbReference type="HAMAP-Rule" id="MF_01209"/>
    </source>
</evidence>
<dbReference type="EMBL" id="JAAOCD010000005">
    <property type="protein sequence ID" value="NHK99052.1"/>
    <property type="molecule type" value="Genomic_DNA"/>
</dbReference>
<dbReference type="NCBIfam" id="NF009475">
    <property type="entry name" value="PRK12838.1"/>
    <property type="match status" value="1"/>
</dbReference>
<name>A0ABX0HVN0_9BURK</name>
<keyword evidence="8" id="KW-0028">Amino-acid biosynthesis</keyword>
<dbReference type="PANTHER" id="PTHR43418">
    <property type="entry name" value="MULTIFUNCTIONAL TRYPTOPHAN BIOSYNTHESIS PROTEIN-RELATED"/>
    <property type="match status" value="1"/>
</dbReference>
<comment type="catalytic activity">
    <reaction evidence="8">
        <text>L-glutamine + H2O = L-glutamate + NH4(+)</text>
        <dbReference type="Rhea" id="RHEA:15889"/>
        <dbReference type="ChEBI" id="CHEBI:15377"/>
        <dbReference type="ChEBI" id="CHEBI:28938"/>
        <dbReference type="ChEBI" id="CHEBI:29985"/>
        <dbReference type="ChEBI" id="CHEBI:58359"/>
    </reaction>
</comment>
<dbReference type="InterPro" id="IPR036480">
    <property type="entry name" value="CarbP_synth_ssu_N_sf"/>
</dbReference>
<feature type="binding site" evidence="8">
    <location>
        <position position="50"/>
    </location>
    <ligand>
        <name>L-glutamine</name>
        <dbReference type="ChEBI" id="CHEBI:58359"/>
    </ligand>
</feature>
<sequence length="384" mass="40703">MLPVLPPALLALADGTTFLGTSIGAPGRTVGEVVFNTALTGYQEILTDPSYCRQIVTLTYPHIGNVGVNEEDVEAAKVHAAGLVIKDLPLRVSNFRATLSLAQYLEREGTVAIAGIDTRRLTRVLRTTGAQNGCIVSFVPGTVVGEAEIAAAVAAAQAAPSMAGLDLAQVVSADAPYEWTETSWQLGRGHGTLTDAKFHVVAYDFGVKRNILRLLADRGCRVTVVPAKTPAAEVFKLKPDGVFLSNGPGDPEPCDYAIAAAREIIDAGVPTFGICLGHQIMALASGAKTFKMKFGHHGGNHPVKDLDSGRVSITSQNHGFAVDEKTLGANLRPTHVSLFDGTLQGLARTDRPAFCFQGHPEASPGPHDIGYLFDRFVALMQERA</sequence>
<dbReference type="InterPro" id="IPR002474">
    <property type="entry name" value="CarbamoylP_synth_ssu_N"/>
</dbReference>
<feature type="domain" description="Carbamoyl-phosphate synthase small subunit N-terminal" evidence="9">
    <location>
        <begin position="6"/>
        <end position="136"/>
    </location>
</feature>
<dbReference type="Gene3D" id="3.50.30.20">
    <property type="entry name" value="Carbamoyl-phosphate synthase small subunit, N-terminal domain"/>
    <property type="match status" value="1"/>
</dbReference>
<evidence type="ECO:0000256" key="3">
    <source>
        <dbReference type="ARBA" id="ARBA00022598"/>
    </source>
</evidence>
<evidence type="ECO:0000256" key="2">
    <source>
        <dbReference type="ARBA" id="ARBA00007800"/>
    </source>
</evidence>
<dbReference type="InterPro" id="IPR050472">
    <property type="entry name" value="Anth_synth/Amidotransfase"/>
</dbReference>
<comment type="similarity">
    <text evidence="2 8">Belongs to the CarA family.</text>
</comment>
<evidence type="ECO:0000256" key="1">
    <source>
        <dbReference type="ARBA" id="ARBA00005077"/>
    </source>
</evidence>
<comment type="pathway">
    <text evidence="8">Pyrimidine metabolism; UMP biosynthesis via de novo pathway; (S)-dihydroorotate from bicarbonate: step 1/3.</text>
</comment>
<dbReference type="SMART" id="SM01097">
    <property type="entry name" value="CPSase_sm_chain"/>
    <property type="match status" value="1"/>
</dbReference>
<proteinExistence type="inferred from homology"/>
<dbReference type="InterPro" id="IPR035686">
    <property type="entry name" value="CPSase_GATase1"/>
</dbReference>
<comment type="pathway">
    <text evidence="1 8">Amino-acid biosynthesis; L-arginine biosynthesis; carbamoyl phosphate from bicarbonate: step 1/1.</text>
</comment>
<dbReference type="RefSeq" id="WP_009857146.1">
    <property type="nucleotide sequence ID" value="NZ_JAAOCD010000005.1"/>
</dbReference>
<comment type="function">
    <text evidence="8">Small subunit of the glutamine-dependent carbamoyl phosphate synthetase (CPSase). CPSase catalyzes the formation of carbamoyl phosphate from the ammonia moiety of glutamine, carbonate, and phosphate donated by ATP, constituting the first step of 2 biosynthetic pathways, one leading to arginine and/or urea and the other to pyrimidine nucleotides. The small subunit (glutamine amidotransferase) binds and cleaves glutamine to supply the large subunit with the substrate ammonia.</text>
</comment>
<dbReference type="SUPFAM" id="SSF52021">
    <property type="entry name" value="Carbamoyl phosphate synthetase, small subunit N-terminal domain"/>
    <property type="match status" value="1"/>
</dbReference>
<evidence type="ECO:0000256" key="5">
    <source>
        <dbReference type="ARBA" id="ARBA00022840"/>
    </source>
</evidence>
<protein>
    <recommendedName>
        <fullName evidence="8">Carbamoyl phosphate synthase small chain</fullName>
        <ecNumber evidence="8">6.3.5.5</ecNumber>
    </recommendedName>
    <alternativeName>
        <fullName evidence="8">Carbamoyl phosphate synthetase glutamine chain</fullName>
    </alternativeName>
</protein>
<feature type="active site" description="Nucleophile" evidence="8">
    <location>
        <position position="275"/>
    </location>
</feature>
<feature type="active site" evidence="8">
    <location>
        <position position="359"/>
    </location>
</feature>
<feature type="binding site" evidence="8">
    <location>
        <position position="320"/>
    </location>
    <ligand>
        <name>L-glutamine</name>
        <dbReference type="ChEBI" id="CHEBI:58359"/>
    </ligand>
</feature>
<feature type="binding site" evidence="8">
    <location>
        <position position="276"/>
    </location>
    <ligand>
        <name>L-glutamine</name>
        <dbReference type="ChEBI" id="CHEBI:58359"/>
    </ligand>
</feature>
<dbReference type="InterPro" id="IPR006274">
    <property type="entry name" value="CarbamoylP_synth_ssu"/>
</dbReference>
<evidence type="ECO:0000256" key="4">
    <source>
        <dbReference type="ARBA" id="ARBA00022741"/>
    </source>
</evidence>
<dbReference type="EC" id="6.3.5.5" evidence="8"/>
<feature type="binding site" evidence="8">
    <location>
        <position position="279"/>
    </location>
    <ligand>
        <name>L-glutamine</name>
        <dbReference type="ChEBI" id="CHEBI:58359"/>
    </ligand>
</feature>
<comment type="catalytic activity">
    <reaction evidence="7 8">
        <text>hydrogencarbonate + L-glutamine + 2 ATP + H2O = carbamoyl phosphate + L-glutamate + 2 ADP + phosphate + 2 H(+)</text>
        <dbReference type="Rhea" id="RHEA:18633"/>
        <dbReference type="ChEBI" id="CHEBI:15377"/>
        <dbReference type="ChEBI" id="CHEBI:15378"/>
        <dbReference type="ChEBI" id="CHEBI:17544"/>
        <dbReference type="ChEBI" id="CHEBI:29985"/>
        <dbReference type="ChEBI" id="CHEBI:30616"/>
        <dbReference type="ChEBI" id="CHEBI:43474"/>
        <dbReference type="ChEBI" id="CHEBI:58228"/>
        <dbReference type="ChEBI" id="CHEBI:58359"/>
        <dbReference type="ChEBI" id="CHEBI:456216"/>
        <dbReference type="EC" id="6.3.5.5"/>
    </reaction>
</comment>
<feature type="binding site" evidence="8">
    <location>
        <position position="319"/>
    </location>
    <ligand>
        <name>L-glutamine</name>
        <dbReference type="ChEBI" id="CHEBI:58359"/>
    </ligand>
</feature>
<dbReference type="SUPFAM" id="SSF52317">
    <property type="entry name" value="Class I glutamine amidotransferase-like"/>
    <property type="match status" value="1"/>
</dbReference>
<dbReference type="Proteomes" id="UP000802098">
    <property type="component" value="Unassembled WGS sequence"/>
</dbReference>
<dbReference type="InterPro" id="IPR017926">
    <property type="entry name" value="GATASE"/>
</dbReference>
<dbReference type="HAMAP" id="MF_01209">
    <property type="entry name" value="CPSase_S_chain"/>
    <property type="match status" value="1"/>
</dbReference>
<keyword evidence="4 8" id="KW-0547">Nucleotide-binding</keyword>
<organism evidence="10 11">
    <name type="scientific">Rubrivivax benzoatilyticus</name>
    <dbReference type="NCBI Taxonomy" id="316997"/>
    <lineage>
        <taxon>Bacteria</taxon>
        <taxon>Pseudomonadati</taxon>
        <taxon>Pseudomonadota</taxon>
        <taxon>Betaproteobacteria</taxon>
        <taxon>Burkholderiales</taxon>
        <taxon>Sphaerotilaceae</taxon>
        <taxon>Rubrivivax</taxon>
    </lineage>
</organism>
<feature type="active site" evidence="8">
    <location>
        <position position="361"/>
    </location>
</feature>
<keyword evidence="3 8" id="KW-0436">Ligase</keyword>
<evidence type="ECO:0000313" key="11">
    <source>
        <dbReference type="Proteomes" id="UP000802098"/>
    </source>
</evidence>
<dbReference type="PROSITE" id="PS51273">
    <property type="entry name" value="GATASE_TYPE_1"/>
    <property type="match status" value="1"/>
</dbReference>
<accession>A0ABX0HVN0</accession>
<evidence type="ECO:0000256" key="7">
    <source>
        <dbReference type="ARBA" id="ARBA00048816"/>
    </source>
</evidence>
<dbReference type="PRINTS" id="PR00099">
    <property type="entry name" value="CPSGATASE"/>
</dbReference>
<keyword evidence="11" id="KW-1185">Reference proteome</keyword>
<keyword evidence="5 8" id="KW-0067">ATP-binding</keyword>
<reference evidence="10 11" key="1">
    <citation type="submission" date="2020-03" db="EMBL/GenBank/DDBJ databases">
        <title>Rubrivivax benzoatilyticus JA2 (sequenced after 10 years sub-culturing).</title>
        <authorList>
            <person name="Gupta D."/>
            <person name="Chintalapati S."/>
            <person name="Chintalapati V.R."/>
        </authorList>
    </citation>
    <scope>NUCLEOTIDE SEQUENCE [LARGE SCALE GENOMIC DNA]</scope>
    <source>
        <strain evidence="10 11">JA2-Mal</strain>
    </source>
</reference>
<evidence type="ECO:0000313" key="10">
    <source>
        <dbReference type="EMBL" id="NHK99052.1"/>
    </source>
</evidence>
<feature type="binding site" evidence="8">
    <location>
        <position position="247"/>
    </location>
    <ligand>
        <name>L-glutamine</name>
        <dbReference type="ChEBI" id="CHEBI:58359"/>
    </ligand>
</feature>
<evidence type="ECO:0000259" key="9">
    <source>
        <dbReference type="SMART" id="SM01097"/>
    </source>
</evidence>
<keyword evidence="6 8" id="KW-0315">Glutamine amidotransferase</keyword>
<dbReference type="PRINTS" id="PR00096">
    <property type="entry name" value="GATASE"/>
</dbReference>
<feature type="binding site" evidence="8">
    <location>
        <position position="249"/>
    </location>
    <ligand>
        <name>L-glutamine</name>
        <dbReference type="ChEBI" id="CHEBI:58359"/>
    </ligand>
</feature>
<feature type="binding site" evidence="8">
    <location>
        <position position="317"/>
    </location>
    <ligand>
        <name>L-glutamine</name>
        <dbReference type="ChEBI" id="CHEBI:58359"/>
    </ligand>
</feature>
<comment type="caution">
    <text evidence="10">The sequence shown here is derived from an EMBL/GenBank/DDBJ whole genome shotgun (WGS) entry which is preliminary data.</text>
</comment>
<dbReference type="CDD" id="cd01744">
    <property type="entry name" value="GATase1_CPSase"/>
    <property type="match status" value="1"/>
</dbReference>
<dbReference type="Pfam" id="PF00117">
    <property type="entry name" value="GATase"/>
    <property type="match status" value="1"/>
</dbReference>
<dbReference type="InterPro" id="IPR029062">
    <property type="entry name" value="Class_I_gatase-like"/>
</dbReference>